<dbReference type="InterPro" id="IPR000209">
    <property type="entry name" value="Peptidase_S8/S53_dom"/>
</dbReference>
<evidence type="ECO:0000256" key="2">
    <source>
        <dbReference type="ARBA" id="ARBA00022801"/>
    </source>
</evidence>
<feature type="active site" description="Charge relay system" evidence="4">
    <location>
        <position position="591"/>
    </location>
</feature>
<feature type="active site" description="Charge relay system" evidence="4">
    <location>
        <position position="773"/>
    </location>
</feature>
<comment type="similarity">
    <text evidence="4">Belongs to the peptidase S8 family.</text>
</comment>
<dbReference type="PRINTS" id="PR00723">
    <property type="entry name" value="SUBTILISIN"/>
</dbReference>
<dbReference type="Pfam" id="PF00082">
    <property type="entry name" value="Peptidase_S8"/>
    <property type="match status" value="1"/>
</dbReference>
<evidence type="ECO:0000259" key="5">
    <source>
        <dbReference type="Pfam" id="PF00082"/>
    </source>
</evidence>
<feature type="domain" description="Peptidase S8/S53" evidence="5">
    <location>
        <begin position="585"/>
        <end position="797"/>
    </location>
</feature>
<dbReference type="EMBL" id="JAHMHR010000006">
    <property type="protein sequence ID" value="KAK1690176.1"/>
    <property type="molecule type" value="Genomic_DNA"/>
</dbReference>
<keyword evidence="1 4" id="KW-0645">Protease</keyword>
<evidence type="ECO:0000313" key="7">
    <source>
        <dbReference type="Proteomes" id="UP001224890"/>
    </source>
</evidence>
<dbReference type="AlphaFoldDB" id="A0AAJ0F014"/>
<evidence type="ECO:0000256" key="1">
    <source>
        <dbReference type="ARBA" id="ARBA00022670"/>
    </source>
</evidence>
<dbReference type="Gene3D" id="3.40.50.200">
    <property type="entry name" value="Peptidase S8/S53 domain"/>
    <property type="match status" value="1"/>
</dbReference>
<protein>
    <recommendedName>
        <fullName evidence="5">Peptidase S8/S53 domain-containing protein</fullName>
    </recommendedName>
</protein>
<evidence type="ECO:0000256" key="3">
    <source>
        <dbReference type="ARBA" id="ARBA00022825"/>
    </source>
</evidence>
<reference evidence="6" key="1">
    <citation type="submission" date="2021-06" db="EMBL/GenBank/DDBJ databases">
        <title>Comparative genomics, transcriptomics and evolutionary studies reveal genomic signatures of adaptation to plant cell wall in hemibiotrophic fungi.</title>
        <authorList>
            <consortium name="DOE Joint Genome Institute"/>
            <person name="Baroncelli R."/>
            <person name="Diaz J.F."/>
            <person name="Benocci T."/>
            <person name="Peng M."/>
            <person name="Battaglia E."/>
            <person name="Haridas S."/>
            <person name="Andreopoulos W."/>
            <person name="Labutti K."/>
            <person name="Pangilinan J."/>
            <person name="Floch G.L."/>
            <person name="Makela M.R."/>
            <person name="Henrissat B."/>
            <person name="Grigoriev I.V."/>
            <person name="Crouch J.A."/>
            <person name="De Vries R.P."/>
            <person name="Sukno S.A."/>
            <person name="Thon M.R."/>
        </authorList>
    </citation>
    <scope>NUCLEOTIDE SEQUENCE</scope>
    <source>
        <strain evidence="6">CBS 193.32</strain>
    </source>
</reference>
<dbReference type="GeneID" id="85456342"/>
<sequence length="837" mass="93847">MSDMDHEGLSTSILELTSKSQALLSRLIPLRRIIGTDTYSFEQDLYRLDDASRRIGSLDLSATWAFPNIREGSSGSLESVGQVLSQCLQPLSKLQDSVDEVLRRTSLDRIRAATQPESKEAFIEFVDNAFFELSVDTNKVALLAQSLESKLDPRYGKVGSSSLSHPRLDRIAGLYQVSIHDLASPTRSSPMSEDIFPHDIICLRAQVIPEIMTEHVLDVEFKCHCENADHTQSLKFKLRSYRGLPIQEVRKGLYGVWHMIAIDSRSHFVSVRLTLDQRSYQETYLCAQRRKDYAAVHELWSRLARAHLGLGNNMERTSTTAGYLRASPDSISVLSTRAVKFMLGTKSFDLPWKPVYLQLLHYRSNAFKKSIDADFGSSCHSSFTAESYFLIFVSDSLSFFDRINPASQSYTVKVVKLSQNGLQVTLEDVECSEDGSQKAIQCTEVMFRFRQKEVLRGSSAVKATEVLVQTPVQMNKANEFRILLSRRRSRSSFLSLQQTFWHLQYDDIGRSPMTRMEWNDLLDSNKEKHTLRTLLKAPDHIQAGIAAARQGLASSSRWFRDWEAVENVLRTPKSLSENNDQYKPIRIAVIDTGVDPSRNLVCKDFVQTGNHNSNQRINPETSQHGTQSVDLIYKMYDKAEIVVARVFENDQADEKKEPYLMAEAIKWTIKEKVDIISISAGFATCPKPLRTAVHAAHAANILIFAAASNWGNTNSVPFPARIKDHAFCIFATTGALEIVPEINPEPRRAADNFALLGQHINLPPHPEPVSGTSAATALAAGMAARILDFVRHAESENVIDEAWMVQSKAGMTAIFRSLVRKSTGYDCSAETLAASRP</sequence>
<dbReference type="PROSITE" id="PS51892">
    <property type="entry name" value="SUBTILASE"/>
    <property type="match status" value="1"/>
</dbReference>
<proteinExistence type="inferred from homology"/>
<dbReference type="InterPro" id="IPR036852">
    <property type="entry name" value="Peptidase_S8/S53_dom_sf"/>
</dbReference>
<keyword evidence="7" id="KW-1185">Reference proteome</keyword>
<name>A0AAJ0F014_9PEZI</name>
<dbReference type="SUPFAM" id="SSF52743">
    <property type="entry name" value="Subtilisin-like"/>
    <property type="match status" value="1"/>
</dbReference>
<organism evidence="6 7">
    <name type="scientific">Colletotrichum godetiae</name>
    <dbReference type="NCBI Taxonomy" id="1209918"/>
    <lineage>
        <taxon>Eukaryota</taxon>
        <taxon>Fungi</taxon>
        <taxon>Dikarya</taxon>
        <taxon>Ascomycota</taxon>
        <taxon>Pezizomycotina</taxon>
        <taxon>Sordariomycetes</taxon>
        <taxon>Hypocreomycetidae</taxon>
        <taxon>Glomerellales</taxon>
        <taxon>Glomerellaceae</taxon>
        <taxon>Colletotrichum</taxon>
        <taxon>Colletotrichum acutatum species complex</taxon>
    </lineage>
</organism>
<gene>
    <name evidence="6" type="ORF">BDP55DRAFT_627875</name>
</gene>
<dbReference type="GO" id="GO:0004252">
    <property type="term" value="F:serine-type endopeptidase activity"/>
    <property type="evidence" value="ECO:0007669"/>
    <property type="project" value="UniProtKB-UniRule"/>
</dbReference>
<accession>A0AAJ0F014</accession>
<dbReference type="InterPro" id="IPR015500">
    <property type="entry name" value="Peptidase_S8_subtilisin-rel"/>
</dbReference>
<keyword evidence="2 4" id="KW-0378">Hydrolase</keyword>
<dbReference type="GO" id="GO:0006508">
    <property type="term" value="P:proteolysis"/>
    <property type="evidence" value="ECO:0007669"/>
    <property type="project" value="UniProtKB-KW"/>
</dbReference>
<evidence type="ECO:0000313" key="6">
    <source>
        <dbReference type="EMBL" id="KAK1690176.1"/>
    </source>
</evidence>
<comment type="caution">
    <text evidence="6">The sequence shown here is derived from an EMBL/GenBank/DDBJ whole genome shotgun (WGS) entry which is preliminary data.</text>
</comment>
<feature type="active site" description="Charge relay system" evidence="4">
    <location>
        <position position="624"/>
    </location>
</feature>
<evidence type="ECO:0000256" key="4">
    <source>
        <dbReference type="PROSITE-ProRule" id="PRU01240"/>
    </source>
</evidence>
<keyword evidence="3 4" id="KW-0720">Serine protease</keyword>
<dbReference type="Proteomes" id="UP001224890">
    <property type="component" value="Unassembled WGS sequence"/>
</dbReference>
<dbReference type="RefSeq" id="XP_060433871.1">
    <property type="nucleotide sequence ID" value="XM_060571816.1"/>
</dbReference>